<feature type="transmembrane region" description="Helical" evidence="2">
    <location>
        <begin position="159"/>
        <end position="188"/>
    </location>
</feature>
<accession>A0A975CDN3</accession>
<feature type="transmembrane region" description="Helical" evidence="2">
    <location>
        <begin position="69"/>
        <end position="89"/>
    </location>
</feature>
<keyword evidence="4" id="KW-1185">Reference proteome</keyword>
<keyword evidence="2" id="KW-0472">Membrane</keyword>
<dbReference type="KEGG" id="otd:J1M35_11830"/>
<gene>
    <name evidence="3" type="ORF">J1M35_11830</name>
</gene>
<dbReference type="RefSeq" id="WP_208007245.1">
    <property type="nucleotide sequence ID" value="NZ_CP071796.1"/>
</dbReference>
<evidence type="ECO:0000256" key="1">
    <source>
        <dbReference type="ARBA" id="ARBA00010894"/>
    </source>
</evidence>
<dbReference type="Proteomes" id="UP000663903">
    <property type="component" value="Chromosome"/>
</dbReference>
<evidence type="ECO:0000256" key="2">
    <source>
        <dbReference type="SAM" id="Phobius"/>
    </source>
</evidence>
<dbReference type="Pfam" id="PF02325">
    <property type="entry name" value="CCB3_YggT"/>
    <property type="match status" value="2"/>
</dbReference>
<proteinExistence type="inferred from homology"/>
<dbReference type="InterPro" id="IPR003425">
    <property type="entry name" value="CCB3/YggT"/>
</dbReference>
<dbReference type="GO" id="GO:0016020">
    <property type="term" value="C:membrane"/>
    <property type="evidence" value="ECO:0007669"/>
    <property type="project" value="InterPro"/>
</dbReference>
<keyword evidence="2" id="KW-1133">Transmembrane helix</keyword>
<evidence type="ECO:0000313" key="4">
    <source>
        <dbReference type="Proteomes" id="UP000663903"/>
    </source>
</evidence>
<dbReference type="AlphaFoldDB" id="A0A975CDN3"/>
<organism evidence="3 4">
    <name type="scientific">Ottowia testudinis</name>
    <dbReference type="NCBI Taxonomy" id="2816950"/>
    <lineage>
        <taxon>Bacteria</taxon>
        <taxon>Pseudomonadati</taxon>
        <taxon>Pseudomonadota</taxon>
        <taxon>Betaproteobacteria</taxon>
        <taxon>Burkholderiales</taxon>
        <taxon>Comamonadaceae</taxon>
        <taxon>Ottowia</taxon>
    </lineage>
</organism>
<feature type="transmembrane region" description="Helical" evidence="2">
    <location>
        <begin position="96"/>
        <end position="123"/>
    </location>
</feature>
<dbReference type="EMBL" id="CP071796">
    <property type="protein sequence ID" value="QTD43836.1"/>
    <property type="molecule type" value="Genomic_DNA"/>
</dbReference>
<comment type="similarity">
    <text evidence="1">Belongs to the YggT family.</text>
</comment>
<sequence length="189" mass="20271">MLYQILTFLIEVAVTLIGGACLLRLYMRWRRLPLGNPVGRFVQALSDWLVLPLQRVVPPGHQLDMASLLAAWLLKLLQYAALMGLLGVARWSVLPVLALLGVAKLAVSVATAVIIVAAVMSWMQNRTPVSDVFERLSEPLLAPLRKVIPLVGGIDLSPLVLIVSLQVLSIVLGSLQASLWGAGAAVLAG</sequence>
<feature type="transmembrane region" description="Helical" evidence="2">
    <location>
        <begin position="6"/>
        <end position="26"/>
    </location>
</feature>
<evidence type="ECO:0000313" key="3">
    <source>
        <dbReference type="EMBL" id="QTD43836.1"/>
    </source>
</evidence>
<protein>
    <submittedName>
        <fullName evidence="3">YggT family protein</fullName>
    </submittedName>
</protein>
<keyword evidence="2" id="KW-0812">Transmembrane</keyword>
<reference evidence="3" key="1">
    <citation type="submission" date="2021-03" db="EMBL/GenBank/DDBJ databases">
        <title>Ottowia sp. 27C isolated from the cloaca of a Giant Asian pond turtle (Heosemys grandis).</title>
        <authorList>
            <person name="Spergser J."/>
            <person name="Busse H.-J."/>
        </authorList>
    </citation>
    <scope>NUCLEOTIDE SEQUENCE</scope>
    <source>
        <strain evidence="3">27C</strain>
    </source>
</reference>
<name>A0A975CDN3_9BURK</name>
<dbReference type="PANTHER" id="PTHR33219">
    <property type="entry name" value="YLMG HOMOLOG PROTEIN 2, CHLOROPLASTIC"/>
    <property type="match status" value="1"/>
</dbReference>
<dbReference type="PANTHER" id="PTHR33219:SF14">
    <property type="entry name" value="PROTEIN COFACTOR ASSEMBLY OF COMPLEX C SUBUNIT B CCB3, CHLOROPLASTIC-RELATED"/>
    <property type="match status" value="1"/>
</dbReference>